<evidence type="ECO:0000313" key="12">
    <source>
        <dbReference type="Proteomes" id="UP000683360"/>
    </source>
</evidence>
<keyword evidence="4" id="KW-1003">Cell membrane</keyword>
<dbReference type="InterPro" id="IPR011531">
    <property type="entry name" value="HCO3_transpt-like_TM_dom"/>
</dbReference>
<sequence length="655" mass="73371">MNCSMKLLASDDEEISLMHGCFEKIPMKDFHAEIRAYKDVEDFLNSTLLLLNLQQSGLTEIIDAMLKKLHENSDDGSEFTLEEARHAIFTQDSVHTLSRTIQGTTTSEDSGFDFDQSWICAMCELSNLTKRHVVIARLAHPANLGSTSQEVQLVILVLTPTVEKSTKSALETARTFSTLFIDMDYRHKLLEVQTESEFKQLLQQRTKLLSSHQGLPENRKSHLVLSDFEKDEAEESKCPLGRGMINDLKRRLPHYWSDYKDGVFGKRTIHKVISTTFFLYFACVLPNIAFGMLNDSNTAGAIGVQKILFSQCLGGLLFAVFGGQPLIVLLTTAPLALYTKIIYSISEDFDLDFNAMFACVGLWNAFFLIIYSVFNLSKLMKYSSRSTEEIFSLFIVFAFSADAIKDTVKDFNKNYYSSSCDSLSQGSLVNQTNISAVTTVMPSVNDTTTPAGNMIQDCLKENSILFLLLMLGTVWLGITLYNFTKTPFLNAGKREMLADYALPVAVLAMSFFGSFVFKDIKLKPFTYRANVEFFVVAPIHTLPWGAVLGAAGLGFCLSLLFFMDQNISSALVNAPANKLKKGAAYHWDLFTVAIINAFLSIFTFPWVHAALPHSPLHVKALADMEDRVDQGHVHQMHKLTPKFIEPKYLKALDGH</sequence>
<dbReference type="Gene3D" id="1.10.287.570">
    <property type="entry name" value="Helical hairpin bin"/>
    <property type="match status" value="1"/>
</dbReference>
<proteinExistence type="inferred from homology"/>
<dbReference type="PROSITE" id="PS51094">
    <property type="entry name" value="PTS_EIIA_TYPE_2"/>
    <property type="match status" value="1"/>
</dbReference>
<feature type="transmembrane region" description="Helical" evidence="9">
    <location>
        <begin position="307"/>
        <end position="333"/>
    </location>
</feature>
<dbReference type="Gene3D" id="3.40.930.10">
    <property type="entry name" value="Mannitol-specific EII, Chain A"/>
    <property type="match status" value="1"/>
</dbReference>
<evidence type="ECO:0000256" key="7">
    <source>
        <dbReference type="ARBA" id="ARBA00023065"/>
    </source>
</evidence>
<keyword evidence="12" id="KW-1185">Reference proteome</keyword>
<dbReference type="InterPro" id="IPR002178">
    <property type="entry name" value="PTS_EIIA_type-2_dom"/>
</dbReference>
<dbReference type="GO" id="GO:0005452">
    <property type="term" value="F:solute:inorganic anion antiporter activity"/>
    <property type="evidence" value="ECO:0007669"/>
    <property type="project" value="InterPro"/>
</dbReference>
<evidence type="ECO:0000256" key="3">
    <source>
        <dbReference type="ARBA" id="ARBA00022448"/>
    </source>
</evidence>
<feature type="transmembrane region" description="Helical" evidence="9">
    <location>
        <begin position="542"/>
        <end position="563"/>
    </location>
</feature>
<evidence type="ECO:0000256" key="5">
    <source>
        <dbReference type="ARBA" id="ARBA00022692"/>
    </source>
</evidence>
<keyword evidence="8 9" id="KW-0472">Membrane</keyword>
<accession>A0A8S3SD04</accession>
<evidence type="ECO:0000256" key="4">
    <source>
        <dbReference type="ARBA" id="ARBA00022475"/>
    </source>
</evidence>
<evidence type="ECO:0000256" key="9">
    <source>
        <dbReference type="SAM" id="Phobius"/>
    </source>
</evidence>
<dbReference type="InterPro" id="IPR003020">
    <property type="entry name" value="HCO3_transpt_euk"/>
</dbReference>
<dbReference type="GO" id="GO:0006820">
    <property type="term" value="P:monoatomic anion transport"/>
    <property type="evidence" value="ECO:0007669"/>
    <property type="project" value="InterPro"/>
</dbReference>
<reference evidence="11" key="1">
    <citation type="submission" date="2021-03" db="EMBL/GenBank/DDBJ databases">
        <authorList>
            <person name="Bekaert M."/>
        </authorList>
    </citation>
    <scope>NUCLEOTIDE SEQUENCE</scope>
</reference>
<evidence type="ECO:0000256" key="6">
    <source>
        <dbReference type="ARBA" id="ARBA00022989"/>
    </source>
</evidence>
<dbReference type="GO" id="GO:0016323">
    <property type="term" value="C:basolateral plasma membrane"/>
    <property type="evidence" value="ECO:0007669"/>
    <property type="project" value="TreeGrafter"/>
</dbReference>
<evidence type="ECO:0000256" key="8">
    <source>
        <dbReference type="ARBA" id="ARBA00023136"/>
    </source>
</evidence>
<evidence type="ECO:0000313" key="11">
    <source>
        <dbReference type="EMBL" id="CAG2218336.1"/>
    </source>
</evidence>
<keyword evidence="7" id="KW-0406">Ion transport</keyword>
<dbReference type="PANTHER" id="PTHR11453">
    <property type="entry name" value="ANION EXCHANGE PROTEIN"/>
    <property type="match status" value="1"/>
</dbReference>
<comment type="caution">
    <text evidence="11">The sequence shown here is derived from an EMBL/GenBank/DDBJ whole genome shotgun (WGS) entry which is preliminary data.</text>
</comment>
<comment type="similarity">
    <text evidence="2">Belongs to the anion exchanger (TC 2.A.31) family.</text>
</comment>
<keyword evidence="6 9" id="KW-1133">Transmembrane helix</keyword>
<feature type="transmembrane region" description="Helical" evidence="9">
    <location>
        <begin position="496"/>
        <end position="517"/>
    </location>
</feature>
<dbReference type="Pfam" id="PF00955">
    <property type="entry name" value="HCO3_cotransp"/>
    <property type="match status" value="1"/>
</dbReference>
<name>A0A8S3SD04_MYTED</name>
<gene>
    <name evidence="11" type="ORF">MEDL_31981</name>
</gene>
<dbReference type="Proteomes" id="UP000683360">
    <property type="component" value="Unassembled WGS sequence"/>
</dbReference>
<feature type="transmembrane region" description="Helical" evidence="9">
    <location>
        <begin position="353"/>
        <end position="374"/>
    </location>
</feature>
<dbReference type="FunFam" id="1.10.287.570:FF:000002">
    <property type="entry name" value="Solute carrier family 4 member 11"/>
    <property type="match status" value="1"/>
</dbReference>
<dbReference type="FunFam" id="3.40.930.10:FF:000019">
    <property type="entry name" value="Solute carrier family 4 member 11"/>
    <property type="match status" value="1"/>
</dbReference>
<dbReference type="PRINTS" id="PR01231">
    <property type="entry name" value="HCO3TRNSPORT"/>
</dbReference>
<evidence type="ECO:0000259" key="10">
    <source>
        <dbReference type="PROSITE" id="PS51094"/>
    </source>
</evidence>
<dbReference type="EMBL" id="CAJPWZ010001599">
    <property type="protein sequence ID" value="CAG2218336.1"/>
    <property type="molecule type" value="Genomic_DNA"/>
</dbReference>
<feature type="transmembrane region" description="Helical" evidence="9">
    <location>
        <begin position="584"/>
        <end position="607"/>
    </location>
</feature>
<dbReference type="AlphaFoldDB" id="A0A8S3SD04"/>
<dbReference type="PANTHER" id="PTHR11453:SF127">
    <property type="entry name" value="SOLUTE CARRIER FAMILY 4 MEMBER 11"/>
    <property type="match status" value="1"/>
</dbReference>
<organism evidence="11 12">
    <name type="scientific">Mytilus edulis</name>
    <name type="common">Blue mussel</name>
    <dbReference type="NCBI Taxonomy" id="6550"/>
    <lineage>
        <taxon>Eukaryota</taxon>
        <taxon>Metazoa</taxon>
        <taxon>Spiralia</taxon>
        <taxon>Lophotrochozoa</taxon>
        <taxon>Mollusca</taxon>
        <taxon>Bivalvia</taxon>
        <taxon>Autobranchia</taxon>
        <taxon>Pteriomorphia</taxon>
        <taxon>Mytilida</taxon>
        <taxon>Mytiloidea</taxon>
        <taxon>Mytilidae</taxon>
        <taxon>Mytilinae</taxon>
        <taxon>Mytilus</taxon>
    </lineage>
</organism>
<feature type="domain" description="PTS EIIA type-2" evidence="10">
    <location>
        <begin position="42"/>
        <end position="205"/>
    </location>
</feature>
<feature type="transmembrane region" description="Helical" evidence="9">
    <location>
        <begin position="277"/>
        <end position="295"/>
    </location>
</feature>
<dbReference type="SUPFAM" id="SSF55804">
    <property type="entry name" value="Phoshotransferase/anion transport protein"/>
    <property type="match status" value="1"/>
</dbReference>
<dbReference type="GO" id="GO:0050801">
    <property type="term" value="P:monoatomic ion homeostasis"/>
    <property type="evidence" value="ECO:0007669"/>
    <property type="project" value="TreeGrafter"/>
</dbReference>
<evidence type="ECO:0000256" key="2">
    <source>
        <dbReference type="ARBA" id="ARBA00010993"/>
    </source>
</evidence>
<feature type="transmembrane region" description="Helical" evidence="9">
    <location>
        <begin position="464"/>
        <end position="484"/>
    </location>
</feature>
<keyword evidence="5 9" id="KW-0812">Transmembrane</keyword>
<dbReference type="OrthoDB" id="1735926at2759"/>
<keyword evidence="3" id="KW-0813">Transport</keyword>
<comment type="subcellular location">
    <subcellularLocation>
        <location evidence="1">Cell membrane</location>
        <topology evidence="1">Multi-pass membrane protein</topology>
    </subcellularLocation>
</comment>
<dbReference type="InterPro" id="IPR016152">
    <property type="entry name" value="PTrfase/Anion_transptr"/>
</dbReference>
<evidence type="ECO:0000256" key="1">
    <source>
        <dbReference type="ARBA" id="ARBA00004651"/>
    </source>
</evidence>
<protein>
    <submittedName>
        <fullName evidence="11">SLC4A11</fullName>
    </submittedName>
</protein>